<feature type="repeat" description="WD" evidence="3">
    <location>
        <begin position="50"/>
        <end position="91"/>
    </location>
</feature>
<dbReference type="AlphaFoldDB" id="X6MS02"/>
<evidence type="ECO:0000313" key="5">
    <source>
        <dbReference type="Proteomes" id="UP000023152"/>
    </source>
</evidence>
<evidence type="ECO:0000256" key="3">
    <source>
        <dbReference type="PROSITE-ProRule" id="PRU00221"/>
    </source>
</evidence>
<protein>
    <submittedName>
        <fullName evidence="4">Uncharacterized protein</fullName>
    </submittedName>
</protein>
<dbReference type="PANTHER" id="PTHR46108:SF4">
    <property type="entry name" value="BLUE CHEESE"/>
    <property type="match status" value="1"/>
</dbReference>
<evidence type="ECO:0000256" key="1">
    <source>
        <dbReference type="ARBA" id="ARBA00022574"/>
    </source>
</evidence>
<keyword evidence="1 3" id="KW-0853">WD repeat</keyword>
<feature type="repeat" description="WD" evidence="3">
    <location>
        <begin position="105"/>
        <end position="146"/>
    </location>
</feature>
<sequence>MLPDMKPLYATGNELLVPPEFKYSIKWGFPDRSLRILYKGDLVTVFEDIVSADDGQVSAIITSDDGTTLFTGETTGVINVWRLRTEPRRDKRRPAHATLALRSRLYCHSDQITCMAHSKDYRILASGSKDNSVVIWDLNTLQYMHRLEGHMQSISCVAIHNVTGKAALYLF</sequence>
<dbReference type="InterPro" id="IPR015943">
    <property type="entry name" value="WD40/YVTN_repeat-like_dom_sf"/>
</dbReference>
<dbReference type="PROSITE" id="PS50294">
    <property type="entry name" value="WD_REPEATS_REGION"/>
    <property type="match status" value="1"/>
</dbReference>
<dbReference type="EMBL" id="ASPP01018450">
    <property type="protein sequence ID" value="ETO16242.1"/>
    <property type="molecule type" value="Genomic_DNA"/>
</dbReference>
<reference evidence="4 5" key="1">
    <citation type="journal article" date="2013" name="Curr. Biol.">
        <title>The Genome of the Foraminiferan Reticulomyxa filosa.</title>
        <authorList>
            <person name="Glockner G."/>
            <person name="Hulsmann N."/>
            <person name="Schleicher M."/>
            <person name="Noegel A.A."/>
            <person name="Eichinger L."/>
            <person name="Gallinger C."/>
            <person name="Pawlowski J."/>
            <person name="Sierra R."/>
            <person name="Euteneuer U."/>
            <person name="Pillet L."/>
            <person name="Moustafa A."/>
            <person name="Platzer M."/>
            <person name="Groth M."/>
            <person name="Szafranski K."/>
            <person name="Schliwa M."/>
        </authorList>
    </citation>
    <scope>NUCLEOTIDE SEQUENCE [LARGE SCALE GENOMIC DNA]</scope>
</reference>
<accession>X6MS02</accession>
<dbReference type="OrthoDB" id="10018316at2759"/>
<evidence type="ECO:0000256" key="2">
    <source>
        <dbReference type="ARBA" id="ARBA00022737"/>
    </source>
</evidence>
<dbReference type="SMART" id="SM00320">
    <property type="entry name" value="WD40"/>
    <property type="match status" value="2"/>
</dbReference>
<dbReference type="Gene3D" id="2.130.10.10">
    <property type="entry name" value="YVTN repeat-like/Quinoprotein amine dehydrogenase"/>
    <property type="match status" value="1"/>
</dbReference>
<comment type="caution">
    <text evidence="4">The sequence shown here is derived from an EMBL/GenBank/DDBJ whole genome shotgun (WGS) entry which is preliminary data.</text>
</comment>
<dbReference type="Proteomes" id="UP000023152">
    <property type="component" value="Unassembled WGS sequence"/>
</dbReference>
<proteinExistence type="predicted"/>
<dbReference type="Pfam" id="PF00400">
    <property type="entry name" value="WD40"/>
    <property type="match status" value="1"/>
</dbReference>
<keyword evidence="2" id="KW-0677">Repeat</keyword>
<gene>
    <name evidence="4" type="ORF">RFI_21111</name>
</gene>
<dbReference type="InterPro" id="IPR051944">
    <property type="entry name" value="BEACH_domain_protein"/>
</dbReference>
<dbReference type="InterPro" id="IPR036322">
    <property type="entry name" value="WD40_repeat_dom_sf"/>
</dbReference>
<name>X6MS02_RETFI</name>
<organism evidence="4 5">
    <name type="scientific">Reticulomyxa filosa</name>
    <dbReference type="NCBI Taxonomy" id="46433"/>
    <lineage>
        <taxon>Eukaryota</taxon>
        <taxon>Sar</taxon>
        <taxon>Rhizaria</taxon>
        <taxon>Retaria</taxon>
        <taxon>Foraminifera</taxon>
        <taxon>Monothalamids</taxon>
        <taxon>Reticulomyxidae</taxon>
        <taxon>Reticulomyxa</taxon>
    </lineage>
</organism>
<dbReference type="PROSITE" id="PS00678">
    <property type="entry name" value="WD_REPEATS_1"/>
    <property type="match status" value="1"/>
</dbReference>
<dbReference type="SUPFAM" id="SSF50978">
    <property type="entry name" value="WD40 repeat-like"/>
    <property type="match status" value="1"/>
</dbReference>
<dbReference type="PANTHER" id="PTHR46108">
    <property type="entry name" value="BLUE CHEESE"/>
    <property type="match status" value="1"/>
</dbReference>
<feature type="non-terminal residue" evidence="4">
    <location>
        <position position="171"/>
    </location>
</feature>
<dbReference type="PROSITE" id="PS50082">
    <property type="entry name" value="WD_REPEATS_2"/>
    <property type="match status" value="2"/>
</dbReference>
<dbReference type="InterPro" id="IPR001680">
    <property type="entry name" value="WD40_rpt"/>
</dbReference>
<evidence type="ECO:0000313" key="4">
    <source>
        <dbReference type="EMBL" id="ETO16242.1"/>
    </source>
</evidence>
<keyword evidence="5" id="KW-1185">Reference proteome</keyword>
<dbReference type="InterPro" id="IPR019775">
    <property type="entry name" value="WD40_repeat_CS"/>
</dbReference>